<feature type="domain" description="AdoMet activation" evidence="2">
    <location>
        <begin position="1"/>
        <end position="38"/>
    </location>
</feature>
<dbReference type="InterPro" id="IPR037010">
    <property type="entry name" value="VitB12-dep_Met_synth_activ_sf"/>
</dbReference>
<dbReference type="GO" id="GO:0032259">
    <property type="term" value="P:methylation"/>
    <property type="evidence" value="ECO:0007669"/>
    <property type="project" value="UniProtKB-KW"/>
</dbReference>
<evidence type="ECO:0000313" key="3">
    <source>
        <dbReference type="EMBL" id="KAA5378375.1"/>
    </source>
</evidence>
<dbReference type="InterPro" id="IPR004223">
    <property type="entry name" value="VitB12-dep_Met_synth_activ_dom"/>
</dbReference>
<feature type="non-terminal residue" evidence="3">
    <location>
        <position position="1"/>
    </location>
</feature>
<gene>
    <name evidence="3" type="ORF">F2Y44_22805</name>
</gene>
<dbReference type="Pfam" id="PF02965">
    <property type="entry name" value="Met_synt_B12"/>
    <property type="match status" value="1"/>
</dbReference>
<dbReference type="EMBL" id="VVZE01000098">
    <property type="protein sequence ID" value="KAA5378375.1"/>
    <property type="molecule type" value="Genomic_DNA"/>
</dbReference>
<organism evidence="3">
    <name type="scientific">Phocaeicola dorei</name>
    <dbReference type="NCBI Taxonomy" id="357276"/>
    <lineage>
        <taxon>Bacteria</taxon>
        <taxon>Pseudomonadati</taxon>
        <taxon>Bacteroidota</taxon>
        <taxon>Bacteroidia</taxon>
        <taxon>Bacteroidales</taxon>
        <taxon>Bacteroidaceae</taxon>
        <taxon>Phocaeicola</taxon>
    </lineage>
</organism>
<sequence>PASRYFSVGKIGEDQLDDYARRRGMPIGDMRKFLATTI</sequence>
<comment type="caution">
    <text evidence="3">The sequence shown here is derived from an EMBL/GenBank/DDBJ whole genome shotgun (WGS) entry which is preliminary data.</text>
</comment>
<dbReference type="AlphaFoldDB" id="A0A642PL32"/>
<accession>A0A642PL32</accession>
<dbReference type="SUPFAM" id="SSF56507">
    <property type="entry name" value="Methionine synthase activation domain-like"/>
    <property type="match status" value="1"/>
</dbReference>
<keyword evidence="1 3" id="KW-0489">Methyltransferase</keyword>
<dbReference type="GO" id="GO:0008705">
    <property type="term" value="F:methionine synthase activity"/>
    <property type="evidence" value="ECO:0007669"/>
    <property type="project" value="InterPro"/>
</dbReference>
<name>A0A642PL32_9BACT</name>
<keyword evidence="1 3" id="KW-0808">Transferase</keyword>
<dbReference type="RefSeq" id="WP_317132780.1">
    <property type="nucleotide sequence ID" value="NZ_VVZE01000098.1"/>
</dbReference>
<evidence type="ECO:0000259" key="2">
    <source>
        <dbReference type="PROSITE" id="PS50974"/>
    </source>
</evidence>
<protein>
    <submittedName>
        <fullName evidence="3">5-methyltetrahydrofolate--homocysteine methyltransferase</fullName>
    </submittedName>
</protein>
<dbReference type="PROSITE" id="PS50974">
    <property type="entry name" value="ADOMET_ACTIVATION"/>
    <property type="match status" value="1"/>
</dbReference>
<evidence type="ECO:0000256" key="1">
    <source>
        <dbReference type="PROSITE-ProRule" id="PRU00346"/>
    </source>
</evidence>
<proteinExistence type="predicted"/>
<dbReference type="Gene3D" id="3.10.196.10">
    <property type="entry name" value="Vitamin B12-dependent methionine synthase, activation domain"/>
    <property type="match status" value="1"/>
</dbReference>
<reference evidence="3" key="1">
    <citation type="journal article" date="2019" name="Nat. Med.">
        <title>A library of human gut bacterial isolates paired with longitudinal multiomics data enables mechanistic microbiome research.</title>
        <authorList>
            <person name="Poyet M."/>
            <person name="Groussin M."/>
            <person name="Gibbons S.M."/>
            <person name="Avila-Pacheco J."/>
            <person name="Jiang X."/>
            <person name="Kearney S.M."/>
            <person name="Perrotta A.R."/>
            <person name="Berdy B."/>
            <person name="Zhao S."/>
            <person name="Lieberman T.D."/>
            <person name="Swanson P.K."/>
            <person name="Smith M."/>
            <person name="Roesemann S."/>
            <person name="Alexander J.E."/>
            <person name="Rich S.A."/>
            <person name="Livny J."/>
            <person name="Vlamakis H."/>
            <person name="Clish C."/>
            <person name="Bullock K."/>
            <person name="Deik A."/>
            <person name="Scott J."/>
            <person name="Pierce K.A."/>
            <person name="Xavier R.J."/>
            <person name="Alm E.J."/>
        </authorList>
    </citation>
    <scope>NUCLEOTIDE SEQUENCE [LARGE SCALE GENOMIC DNA]</scope>
    <source>
        <strain evidence="3">BIOML-A8</strain>
    </source>
</reference>